<keyword evidence="2" id="KW-1185">Reference proteome</keyword>
<organism evidence="1 2">
    <name type="scientific">Caerostris extrusa</name>
    <name type="common">Bark spider</name>
    <name type="synonym">Caerostris bankana</name>
    <dbReference type="NCBI Taxonomy" id="172846"/>
    <lineage>
        <taxon>Eukaryota</taxon>
        <taxon>Metazoa</taxon>
        <taxon>Ecdysozoa</taxon>
        <taxon>Arthropoda</taxon>
        <taxon>Chelicerata</taxon>
        <taxon>Arachnida</taxon>
        <taxon>Araneae</taxon>
        <taxon>Araneomorphae</taxon>
        <taxon>Entelegynae</taxon>
        <taxon>Araneoidea</taxon>
        <taxon>Araneidae</taxon>
        <taxon>Caerostris</taxon>
    </lineage>
</organism>
<dbReference type="Proteomes" id="UP001054945">
    <property type="component" value="Unassembled WGS sequence"/>
</dbReference>
<comment type="caution">
    <text evidence="1">The sequence shown here is derived from an EMBL/GenBank/DDBJ whole genome shotgun (WGS) entry which is preliminary data.</text>
</comment>
<evidence type="ECO:0000313" key="2">
    <source>
        <dbReference type="Proteomes" id="UP001054945"/>
    </source>
</evidence>
<gene>
    <name evidence="1" type="ORF">CEXT_494961</name>
</gene>
<dbReference type="EMBL" id="BPLR01002016">
    <property type="protein sequence ID" value="GIX69069.1"/>
    <property type="molecule type" value="Genomic_DNA"/>
</dbReference>
<accession>A0AAV4M9P9</accession>
<reference evidence="1 2" key="1">
    <citation type="submission" date="2021-06" db="EMBL/GenBank/DDBJ databases">
        <title>Caerostris extrusa draft genome.</title>
        <authorList>
            <person name="Kono N."/>
            <person name="Arakawa K."/>
        </authorList>
    </citation>
    <scope>NUCLEOTIDE SEQUENCE [LARGE SCALE GENOMIC DNA]</scope>
</reference>
<evidence type="ECO:0000313" key="1">
    <source>
        <dbReference type="EMBL" id="GIX69069.1"/>
    </source>
</evidence>
<protein>
    <submittedName>
        <fullName evidence="1">Uncharacterized protein</fullName>
    </submittedName>
</protein>
<dbReference type="AlphaFoldDB" id="A0AAV4M9P9"/>
<proteinExistence type="predicted"/>
<name>A0AAV4M9P9_CAEEX</name>
<sequence>MSCANNCTPVCFQTESTEFAESTERDVARQTAYRRLHAGGKLYITKENFEPTTNPRVASSNMLQSENVKKVDFSHVSPETKIIRRFAYMYPKL</sequence>